<sequence>MKIIVIGGGTSGILSALSLGKEGHEVLVLEKNDKIGGLCRSENIHGYTVDIGVHAITMLNNGPLIRLLNQYSQYLPNFKPYGEYYIRTNQLYKIPVSMHEWMTTAVIPHKDKLLVTSKIIDLMTVGFDKDTSVYDIVKDLNLSEPTSEFFDTFSYFLSGEGMDKTPLWRLFTGAGYIPEDDIIPFIYNDLRINPLRTSISKKFDSGRLWNMVDDGLLKSIKNKSKKYITKFMGEARFGSQGYPLGGVQSICDCICNSMKNTTLKTNEEVVQIVEENDKYYVKTINDVYEADVIIYSAPAVTIPNIVKNVEEVNKYNEKLENIKFSKSTTIWVGDKENYFPYLGSEVWVDYPCWATTTSNYDPWLAPKGKHLMGFSFVNSPEKDAIMAIENKLNINLDKVDMLHVQKTVPEHASCAIDQFFIYPKLKNNFYVVGTDSDPRSMGITRAAYSVEMMLSEFKNIHQPTNVNIQSE</sequence>
<dbReference type="Pfam" id="PF01593">
    <property type="entry name" value="Amino_oxidase"/>
    <property type="match status" value="1"/>
</dbReference>
<dbReference type="EMBL" id="CP002057">
    <property type="protein sequence ID" value="ADI37216.1"/>
    <property type="molecule type" value="Genomic_DNA"/>
</dbReference>
<evidence type="ECO:0000259" key="1">
    <source>
        <dbReference type="Pfam" id="PF01593"/>
    </source>
</evidence>
<gene>
    <name evidence="2" type="ordered locus">Mvol_1561</name>
</gene>
<protein>
    <submittedName>
        <fullName evidence="2">Phytoene dehydrogenase and related protein-like protein</fullName>
    </submittedName>
</protein>
<dbReference type="SUPFAM" id="SSF51905">
    <property type="entry name" value="FAD/NAD(P)-binding domain"/>
    <property type="match status" value="1"/>
</dbReference>
<feature type="domain" description="Amine oxidase" evidence="1">
    <location>
        <begin position="227"/>
        <end position="378"/>
    </location>
</feature>
<dbReference type="eggNOG" id="arCOG01524">
    <property type="taxonomic scope" value="Archaea"/>
</dbReference>
<dbReference type="PANTHER" id="PTHR43734:SF1">
    <property type="entry name" value="PHYTOENE DESATURASE"/>
    <property type="match status" value="1"/>
</dbReference>
<dbReference type="Proteomes" id="UP000007722">
    <property type="component" value="Chromosome"/>
</dbReference>
<dbReference type="GO" id="GO:0016491">
    <property type="term" value="F:oxidoreductase activity"/>
    <property type="evidence" value="ECO:0007669"/>
    <property type="project" value="InterPro"/>
</dbReference>
<dbReference type="OrthoDB" id="11867at2157"/>
<dbReference type="PRINTS" id="PR00419">
    <property type="entry name" value="ADXRDTASE"/>
</dbReference>
<evidence type="ECO:0000313" key="3">
    <source>
        <dbReference type="Proteomes" id="UP000007722"/>
    </source>
</evidence>
<dbReference type="Pfam" id="PF13450">
    <property type="entry name" value="NAD_binding_8"/>
    <property type="match status" value="1"/>
</dbReference>
<evidence type="ECO:0000313" key="2">
    <source>
        <dbReference type="EMBL" id="ADI37216.1"/>
    </source>
</evidence>
<dbReference type="AlphaFoldDB" id="D7DQT9"/>
<reference evidence="2 3" key="1">
    <citation type="submission" date="2010-05" db="EMBL/GenBank/DDBJ databases">
        <title>Complete sequence of Methanococcus voltae A3.</title>
        <authorList>
            <consortium name="US DOE Joint Genome Institute"/>
            <person name="Lucas S."/>
            <person name="Copeland A."/>
            <person name="Lapidus A."/>
            <person name="Cheng J.-F."/>
            <person name="Bruce D."/>
            <person name="Goodwin L."/>
            <person name="Pitluck S."/>
            <person name="Lowry S."/>
            <person name="Clum A."/>
            <person name="Land M."/>
            <person name="Hauser L."/>
            <person name="Kyrpides N."/>
            <person name="Mikhailova N."/>
            <person name="Whitman W.B."/>
            <person name="Woyke T."/>
        </authorList>
    </citation>
    <scope>NUCLEOTIDE SEQUENCE [LARGE SCALE GENOMIC DNA]</scope>
    <source>
        <strain evidence="3">ATCC BAA-1334 / A3</strain>
    </source>
</reference>
<dbReference type="STRING" id="456320.Mvol_1561"/>
<dbReference type="KEGG" id="mvo:Mvol_1561"/>
<accession>D7DQT9</accession>
<organism evidence="2 3">
    <name type="scientific">Methanococcus voltae (strain ATCC BAA-1334 / A3)</name>
    <dbReference type="NCBI Taxonomy" id="456320"/>
    <lineage>
        <taxon>Archaea</taxon>
        <taxon>Methanobacteriati</taxon>
        <taxon>Methanobacteriota</taxon>
        <taxon>Methanomada group</taxon>
        <taxon>Methanococci</taxon>
        <taxon>Methanococcales</taxon>
        <taxon>Methanococcaceae</taxon>
        <taxon>Methanococcus</taxon>
    </lineage>
</organism>
<dbReference type="InParanoid" id="D7DQT9"/>
<dbReference type="InterPro" id="IPR036188">
    <property type="entry name" value="FAD/NAD-bd_sf"/>
</dbReference>
<proteinExistence type="predicted"/>
<keyword evidence="3" id="KW-1185">Reference proteome</keyword>
<dbReference type="Gene3D" id="3.50.50.60">
    <property type="entry name" value="FAD/NAD(P)-binding domain"/>
    <property type="match status" value="2"/>
</dbReference>
<dbReference type="InterPro" id="IPR002937">
    <property type="entry name" value="Amino_oxidase"/>
</dbReference>
<dbReference type="PANTHER" id="PTHR43734">
    <property type="entry name" value="PHYTOENE DESATURASE"/>
    <property type="match status" value="1"/>
</dbReference>
<name>D7DQT9_METV3</name>
<dbReference type="HOGENOM" id="CLU_563393_0_0_2"/>